<dbReference type="Gene3D" id="2.170.130.10">
    <property type="entry name" value="TonB-dependent receptor, plug domain"/>
    <property type="match status" value="1"/>
</dbReference>
<keyword evidence="5" id="KW-0472">Membrane</keyword>
<dbReference type="InterPro" id="IPR012910">
    <property type="entry name" value="Plug_dom"/>
</dbReference>
<proteinExistence type="predicted"/>
<comment type="subcellular location">
    <subcellularLocation>
        <location evidence="1">Cell outer membrane</location>
        <topology evidence="1">Multi-pass membrane protein</topology>
    </subcellularLocation>
</comment>
<evidence type="ECO:0000256" key="3">
    <source>
        <dbReference type="ARBA" id="ARBA00022692"/>
    </source>
</evidence>
<feature type="domain" description="TonB-dependent receptor-like beta-barrel" evidence="8">
    <location>
        <begin position="434"/>
        <end position="940"/>
    </location>
</feature>
<dbReference type="InterPro" id="IPR037066">
    <property type="entry name" value="Plug_dom_sf"/>
</dbReference>
<name>A0A0F9Z0M0_9ZZZZ</name>
<protein>
    <recommendedName>
        <fullName evidence="11">TonB-dependent receptor plug domain-containing protein</fullName>
    </recommendedName>
</protein>
<dbReference type="InterPro" id="IPR039426">
    <property type="entry name" value="TonB-dep_rcpt-like"/>
</dbReference>
<keyword evidence="6" id="KW-0998">Cell outer membrane</keyword>
<evidence type="ECO:0000259" key="8">
    <source>
        <dbReference type="Pfam" id="PF00593"/>
    </source>
</evidence>
<dbReference type="PANTHER" id="PTHR47234">
    <property type="match status" value="1"/>
</dbReference>
<feature type="region of interest" description="Disordered" evidence="7">
    <location>
        <begin position="262"/>
        <end position="286"/>
    </location>
</feature>
<evidence type="ECO:0000256" key="4">
    <source>
        <dbReference type="ARBA" id="ARBA00023077"/>
    </source>
</evidence>
<dbReference type="InterPro" id="IPR036942">
    <property type="entry name" value="Beta-barrel_TonB_sf"/>
</dbReference>
<evidence type="ECO:0000259" key="9">
    <source>
        <dbReference type="Pfam" id="PF07715"/>
    </source>
</evidence>
<evidence type="ECO:0008006" key="11">
    <source>
        <dbReference type="Google" id="ProtNLM"/>
    </source>
</evidence>
<dbReference type="Pfam" id="PF07715">
    <property type="entry name" value="Plug"/>
    <property type="match status" value="1"/>
</dbReference>
<gene>
    <name evidence="10" type="ORF">LCGC14_0021250</name>
</gene>
<keyword evidence="3" id="KW-0812">Transmembrane</keyword>
<organism evidence="10">
    <name type="scientific">marine sediment metagenome</name>
    <dbReference type="NCBI Taxonomy" id="412755"/>
    <lineage>
        <taxon>unclassified sequences</taxon>
        <taxon>metagenomes</taxon>
        <taxon>ecological metagenomes</taxon>
    </lineage>
</organism>
<dbReference type="SUPFAM" id="SSF56935">
    <property type="entry name" value="Porins"/>
    <property type="match status" value="1"/>
</dbReference>
<evidence type="ECO:0000256" key="5">
    <source>
        <dbReference type="ARBA" id="ARBA00023136"/>
    </source>
</evidence>
<evidence type="ECO:0000313" key="10">
    <source>
        <dbReference type="EMBL" id="KKO10644.1"/>
    </source>
</evidence>
<keyword evidence="2" id="KW-0813">Transport</keyword>
<evidence type="ECO:0000256" key="7">
    <source>
        <dbReference type="SAM" id="MobiDB-lite"/>
    </source>
</evidence>
<dbReference type="GO" id="GO:0009279">
    <property type="term" value="C:cell outer membrane"/>
    <property type="evidence" value="ECO:0007669"/>
    <property type="project" value="UniProtKB-SubCell"/>
</dbReference>
<accession>A0A0F9Z0M0</accession>
<sequence>MKSRSVFTYRVSLLSAAIAASLLVPTGAAMAQQTAEIEDVQQGATDIEEVVVTGSFIRRTEGFQAASPILQFDAEDIATEGTPNMGDVINSLSFNQGSSITQNSLTGASSTATSINLRGLGAGATLNLVDGMRVIGTNVNTFLPQIAIGRMDIVTDGAAALYGSQAVAGVVNFVPRKSYDGVRVEVYRQGDDRGDYTDDQVSLLAGTEWNGFDIVVAGEYRTNGRLRMIDRPEQMNAGLTSSSTPNPGRYRVPVRDENGQLTGATAVRSDPNCGGVRQDPTQVGNNPNGFTFGGQCWFDFGEFWDYRAEQDSAQAFTHVTYDVSSDLTLSGQWSYYKRWTANRGSPSNPGGRTGELPAIRGEIPGNPFPAQDASGNQLYALDANGDGVPDRGQNGQVIQDPNGIPFNEDVEFSAWRPWGKHGTLPSQLGADGSTVGSGLLFGFRTALTADFTVPFVDGWDGKATYMYARSTDNSRANNFSLGMLTQGLNCDVVNDRDACFNPFVSPDGNNLNTQAVADSTYVQNRVDDVDTLQTLDLVFNGVIAPGGFELPGGQIGAAIGYQRREDRFDNTPSLHSLTGDVFIGTQLFPFSDGRSADAFFGELALPVLDNLELQVALRNEEYSTGQSSTDPKFGLIYLPTDWMSIRATKGTSFIAPSLNQLNAPQSCGLTNVADPFTTFAAFTANCSQGNPDLVPESADTMGVGITLNLLEGMTLDIDYSETDFTDRIISSTTADILASDFFNFRQATGYSGTGTPPIDMVRSWVASPQSDPRIQRDPNNVAQIDRIISSDTNASSMLVEAIDIKFDYLFPIADLGMFNVGVDATFVDTYQYQLSPDREVVEAVGNQNALTGAVPPMPEWKANVRLGWTQDQHSVNVTVRYLDDMTFDSSNFSFQRFLPFSNYRDVDVLRASTITDASYNYRGLQAFGGEFAFTVGARNLFDRLPQKVPMLGGMESFLYDPTGRMVYGRVTFEM</sequence>
<dbReference type="AlphaFoldDB" id="A0A0F9Z0M0"/>
<feature type="domain" description="TonB-dependent receptor plug" evidence="9">
    <location>
        <begin position="66"/>
        <end position="170"/>
    </location>
</feature>
<dbReference type="PANTHER" id="PTHR47234:SF2">
    <property type="entry name" value="TONB-DEPENDENT RECEPTOR"/>
    <property type="match status" value="1"/>
</dbReference>
<evidence type="ECO:0000256" key="1">
    <source>
        <dbReference type="ARBA" id="ARBA00004571"/>
    </source>
</evidence>
<evidence type="ECO:0000256" key="2">
    <source>
        <dbReference type="ARBA" id="ARBA00022448"/>
    </source>
</evidence>
<comment type="caution">
    <text evidence="10">The sequence shown here is derived from an EMBL/GenBank/DDBJ whole genome shotgun (WGS) entry which is preliminary data.</text>
</comment>
<keyword evidence="4" id="KW-0798">TonB box</keyword>
<dbReference type="Pfam" id="PF00593">
    <property type="entry name" value="TonB_dep_Rec_b-barrel"/>
    <property type="match status" value="1"/>
</dbReference>
<dbReference type="PROSITE" id="PS52016">
    <property type="entry name" value="TONB_DEPENDENT_REC_3"/>
    <property type="match status" value="1"/>
</dbReference>
<dbReference type="EMBL" id="LAZR01000004">
    <property type="protein sequence ID" value="KKO10644.1"/>
    <property type="molecule type" value="Genomic_DNA"/>
</dbReference>
<reference evidence="10" key="1">
    <citation type="journal article" date="2015" name="Nature">
        <title>Complex archaea that bridge the gap between prokaryotes and eukaryotes.</title>
        <authorList>
            <person name="Spang A."/>
            <person name="Saw J.H."/>
            <person name="Jorgensen S.L."/>
            <person name="Zaremba-Niedzwiedzka K."/>
            <person name="Martijn J."/>
            <person name="Lind A.E."/>
            <person name="van Eijk R."/>
            <person name="Schleper C."/>
            <person name="Guy L."/>
            <person name="Ettema T.J."/>
        </authorList>
    </citation>
    <scope>NUCLEOTIDE SEQUENCE</scope>
</reference>
<evidence type="ECO:0000256" key="6">
    <source>
        <dbReference type="ARBA" id="ARBA00023237"/>
    </source>
</evidence>
<dbReference type="Gene3D" id="2.40.170.20">
    <property type="entry name" value="TonB-dependent receptor, beta-barrel domain"/>
    <property type="match status" value="1"/>
</dbReference>
<dbReference type="InterPro" id="IPR000531">
    <property type="entry name" value="Beta-barrel_TonB"/>
</dbReference>